<sequence length="49" mass="5389">MPADNVPLSKRFASDIEIVTSCTTWVSGTFVRRGGAGIESPANQWYGWE</sequence>
<reference evidence="1 2" key="1">
    <citation type="submission" date="2018-09" db="EMBL/GenBank/DDBJ databases">
        <authorList>
            <person name="Tagini F."/>
        </authorList>
    </citation>
    <scope>NUCLEOTIDE SEQUENCE [LARGE SCALE GENOMIC DNA]</scope>
    <source>
        <strain evidence="1 2">MK136</strain>
    </source>
</reference>
<protein>
    <submittedName>
        <fullName evidence="1">Uncharacterized protein</fullName>
    </submittedName>
</protein>
<dbReference type="AlphaFoldDB" id="A0A498Q4Y9"/>
<organism evidence="1 2">
    <name type="scientific">Mycobacterium attenuatum</name>
    <dbReference type="NCBI Taxonomy" id="2341086"/>
    <lineage>
        <taxon>Bacteria</taxon>
        <taxon>Bacillati</taxon>
        <taxon>Actinomycetota</taxon>
        <taxon>Actinomycetes</taxon>
        <taxon>Mycobacteriales</taxon>
        <taxon>Mycobacteriaceae</taxon>
        <taxon>Mycobacterium</taxon>
    </lineage>
</organism>
<name>A0A498Q4Y9_9MYCO</name>
<accession>A0A498Q4Y9</accession>
<proteinExistence type="predicted"/>
<evidence type="ECO:0000313" key="2">
    <source>
        <dbReference type="Proteomes" id="UP000273307"/>
    </source>
</evidence>
<evidence type="ECO:0000313" key="1">
    <source>
        <dbReference type="EMBL" id="VBA39964.1"/>
    </source>
</evidence>
<keyword evidence="2" id="KW-1185">Reference proteome</keyword>
<gene>
    <name evidence="1" type="ORF">LAUMK136_03253</name>
</gene>
<dbReference type="EMBL" id="UPHP01000084">
    <property type="protein sequence ID" value="VBA39964.1"/>
    <property type="molecule type" value="Genomic_DNA"/>
</dbReference>
<dbReference type="Proteomes" id="UP000273307">
    <property type="component" value="Unassembled WGS sequence"/>
</dbReference>